<dbReference type="InterPro" id="IPR030391">
    <property type="entry name" value="MeTrfase_TrmA_CS"/>
</dbReference>
<feature type="binding site" evidence="4">
    <location>
        <position position="428"/>
    </location>
    <ligand>
        <name>S-adenosyl-L-methionine</name>
        <dbReference type="ChEBI" id="CHEBI:59789"/>
    </ligand>
</feature>
<keyword evidence="3 4" id="KW-0949">S-adenosyl-L-methionine</keyword>
<feature type="binding site" evidence="4">
    <location>
        <position position="477"/>
    </location>
    <ligand>
        <name>S-adenosyl-L-methionine</name>
        <dbReference type="ChEBI" id="CHEBI:59789"/>
    </ligand>
</feature>
<name>A0A9C7PPH3_9RHOD</name>
<accession>A0A9C7PPH3</accession>
<dbReference type="GO" id="GO:0009451">
    <property type="term" value="P:RNA modification"/>
    <property type="evidence" value="ECO:0007669"/>
    <property type="project" value="UniProtKB-ARBA"/>
</dbReference>
<sequence>MSESSLIDSVQDTAVVEWVIRNVPTWLNKKDLAKALEREGIHFVCLKKLHGWDYSFISFCSEEDAKEAKLVFANQKIKGFQFELEQARNVNKKRKHTEYLQKVDERIKQVKYSMIKEESGNILKRSVADVVAPWRHYSYAEQIRRKRSAILAVLAKVTSSLKSQTESGSLTWLKSLKKRPCCNLESLIDMPEEEGARLFYRNKNEFTIGFSYKDDGTPIETVGFALGLFREGEIRVDSVNDECVTTSKRAIAIANILEVFIRSSQLRAYDKRTHKGFWRQVIVREGFRTKEVLVLLQVQTEGFERNLIDEETRRMVDFLVSSCQSNELEVHGVVLQEHNGVSNFIPTDKSPCTLFGQTYFHEKLMDLTFRIGSLSFFQTNTFAAERLLDVILELGELTSHSTVLDLCCGTGTIGMCLASKVAQVIGIELVEEAVNDAKVNMERNNIQNMTVLAGKVEDKLKAAIHLCRSSQIVAIADPPRAGLHPSVIKTLRNVVKIKRLIYISCNPANFVGNAVGLCRPKSNAFRGEPFRPIRAIGVDMFPYTEHVELVTLFHRIESDTK</sequence>
<evidence type="ECO:0000256" key="4">
    <source>
        <dbReference type="PROSITE-ProRule" id="PRU01024"/>
    </source>
</evidence>
<dbReference type="InterPro" id="IPR045850">
    <property type="entry name" value="TRM2_met"/>
</dbReference>
<dbReference type="Proteomes" id="UP001061958">
    <property type="component" value="Unassembled WGS sequence"/>
</dbReference>
<dbReference type="SUPFAM" id="SSF53335">
    <property type="entry name" value="S-adenosyl-L-methionine-dependent methyltransferases"/>
    <property type="match status" value="1"/>
</dbReference>
<evidence type="ECO:0000256" key="2">
    <source>
        <dbReference type="ARBA" id="ARBA00022679"/>
    </source>
</evidence>
<evidence type="ECO:0000256" key="1">
    <source>
        <dbReference type="ARBA" id="ARBA00022603"/>
    </source>
</evidence>
<proteinExistence type="inferred from homology"/>
<reference evidence="6" key="2">
    <citation type="submission" date="2022-01" db="EMBL/GenBank/DDBJ databases">
        <authorList>
            <person name="Hirooka S."/>
            <person name="Miyagishima S.Y."/>
        </authorList>
    </citation>
    <scope>NUCLEOTIDE SEQUENCE</scope>
    <source>
        <strain evidence="6">NBRC 102759</strain>
    </source>
</reference>
<dbReference type="InterPro" id="IPR010280">
    <property type="entry name" value="U5_MeTrfase_fam"/>
</dbReference>
<organism evidence="6 7">
    <name type="scientific">Galdieria partita</name>
    <dbReference type="NCBI Taxonomy" id="83374"/>
    <lineage>
        <taxon>Eukaryota</taxon>
        <taxon>Rhodophyta</taxon>
        <taxon>Bangiophyceae</taxon>
        <taxon>Galdieriales</taxon>
        <taxon>Galdieriaceae</taxon>
        <taxon>Galdieria</taxon>
    </lineage>
</organism>
<feature type="active site" description="Nucleophile" evidence="4">
    <location>
        <position position="505"/>
    </location>
</feature>
<dbReference type="PROSITE" id="PS01231">
    <property type="entry name" value="TRMA_2"/>
    <property type="match status" value="1"/>
</dbReference>
<keyword evidence="2 4" id="KW-0808">Transferase</keyword>
<evidence type="ECO:0000256" key="5">
    <source>
        <dbReference type="PROSITE-ProRule" id="PRU10015"/>
    </source>
</evidence>
<dbReference type="GO" id="GO:0008173">
    <property type="term" value="F:RNA methyltransferase activity"/>
    <property type="evidence" value="ECO:0007669"/>
    <property type="project" value="InterPro"/>
</dbReference>
<dbReference type="GO" id="GO:0032259">
    <property type="term" value="P:methylation"/>
    <property type="evidence" value="ECO:0007669"/>
    <property type="project" value="UniProtKB-KW"/>
</dbReference>
<dbReference type="InterPro" id="IPR035979">
    <property type="entry name" value="RBD_domain_sf"/>
</dbReference>
<keyword evidence="7" id="KW-1185">Reference proteome</keyword>
<evidence type="ECO:0000256" key="3">
    <source>
        <dbReference type="ARBA" id="ARBA00022691"/>
    </source>
</evidence>
<dbReference type="SUPFAM" id="SSF54928">
    <property type="entry name" value="RNA-binding domain, RBD"/>
    <property type="match status" value="1"/>
</dbReference>
<dbReference type="PROSITE" id="PS01230">
    <property type="entry name" value="TRMA_1"/>
    <property type="match status" value="1"/>
</dbReference>
<evidence type="ECO:0000313" key="6">
    <source>
        <dbReference type="EMBL" id="GJQ08268.1"/>
    </source>
</evidence>
<dbReference type="GO" id="GO:0008757">
    <property type="term" value="F:S-adenosylmethionine-dependent methyltransferase activity"/>
    <property type="evidence" value="ECO:0007669"/>
    <property type="project" value="UniProtKB-ARBA"/>
</dbReference>
<protein>
    <submittedName>
        <fullName evidence="6">Uncharacterized protein</fullName>
    </submittedName>
</protein>
<dbReference type="PANTHER" id="PTHR45904">
    <property type="entry name" value="TRNA (URACIL-5-)-METHYLTRANSFERASE"/>
    <property type="match status" value="1"/>
</dbReference>
<dbReference type="GO" id="GO:0003723">
    <property type="term" value="F:RNA binding"/>
    <property type="evidence" value="ECO:0007669"/>
    <property type="project" value="TreeGrafter"/>
</dbReference>
<dbReference type="InterPro" id="IPR030390">
    <property type="entry name" value="MeTrfase_TrmA_AS"/>
</dbReference>
<feature type="active site" evidence="5">
    <location>
        <position position="505"/>
    </location>
</feature>
<keyword evidence="1 4" id="KW-0489">Methyltransferase</keyword>
<comment type="caution">
    <text evidence="4">Lacks conserved residue(s) required for the propagation of feature annotation.</text>
</comment>
<dbReference type="OrthoDB" id="10250660at2759"/>
<gene>
    <name evidence="6" type="ORF">GpartN1_g59.t1</name>
</gene>
<dbReference type="Pfam" id="PF05958">
    <property type="entry name" value="tRNA_U5-meth_tr"/>
    <property type="match status" value="1"/>
</dbReference>
<reference evidence="6" key="1">
    <citation type="journal article" date="2022" name="Proc. Natl. Acad. Sci. U.S.A.">
        <title>Life cycle and functional genomics of the unicellular red alga Galdieria for elucidating algal and plant evolution and industrial use.</title>
        <authorList>
            <person name="Hirooka S."/>
            <person name="Itabashi T."/>
            <person name="Ichinose T.M."/>
            <person name="Onuma R."/>
            <person name="Fujiwara T."/>
            <person name="Yamashita S."/>
            <person name="Jong L.W."/>
            <person name="Tomita R."/>
            <person name="Iwane A.H."/>
            <person name="Miyagishima S.Y."/>
        </authorList>
    </citation>
    <scope>NUCLEOTIDE SEQUENCE</scope>
    <source>
        <strain evidence="6">NBRC 102759</strain>
    </source>
</reference>
<evidence type="ECO:0000313" key="7">
    <source>
        <dbReference type="Proteomes" id="UP001061958"/>
    </source>
</evidence>
<dbReference type="PANTHER" id="PTHR45904:SF2">
    <property type="entry name" value="TRNA (URACIL-5-)-METHYLTRANSFERASE HOMOLOG A"/>
    <property type="match status" value="1"/>
</dbReference>
<dbReference type="EMBL" id="BQMJ01000001">
    <property type="protein sequence ID" value="GJQ08268.1"/>
    <property type="molecule type" value="Genomic_DNA"/>
</dbReference>
<feature type="binding site" evidence="4">
    <location>
        <position position="378"/>
    </location>
    <ligand>
        <name>S-adenosyl-L-methionine</name>
        <dbReference type="ChEBI" id="CHEBI:59789"/>
    </ligand>
</feature>
<dbReference type="Gene3D" id="3.40.50.150">
    <property type="entry name" value="Vaccinia Virus protein VP39"/>
    <property type="match status" value="1"/>
</dbReference>
<dbReference type="Gene3D" id="2.40.50.1070">
    <property type="match status" value="1"/>
</dbReference>
<dbReference type="PROSITE" id="PS51687">
    <property type="entry name" value="SAM_MT_RNA_M5U"/>
    <property type="match status" value="1"/>
</dbReference>
<comment type="similarity">
    <text evidence="4">Belongs to the class I-like SAM-binding methyltransferase superfamily. RNA M5U methyltransferase family.</text>
</comment>
<dbReference type="AlphaFoldDB" id="A0A9C7PPH3"/>
<dbReference type="InterPro" id="IPR029063">
    <property type="entry name" value="SAM-dependent_MTases_sf"/>
</dbReference>
<dbReference type="GO" id="GO:0006396">
    <property type="term" value="P:RNA processing"/>
    <property type="evidence" value="ECO:0007669"/>
    <property type="project" value="InterPro"/>
</dbReference>
<comment type="caution">
    <text evidence="6">The sequence shown here is derived from an EMBL/GenBank/DDBJ whole genome shotgun (WGS) entry which is preliminary data.</text>
</comment>
<dbReference type="CDD" id="cd02440">
    <property type="entry name" value="AdoMet_MTases"/>
    <property type="match status" value="1"/>
</dbReference>